<dbReference type="PROSITE" id="PS51257">
    <property type="entry name" value="PROKAR_LIPOPROTEIN"/>
    <property type="match status" value="1"/>
</dbReference>
<sequence>MKKINKKISILLTLLFFFPLLLGCINAPHTNTRNHETPITILSKIPEDVNETGLIGEYGNVKVAKATRGYIIYINNSRFFLNASKAYFFPWGFVVIEKTYENLTIPVYIYTRTTTTTYRRIEGSNDTIKGVEVVIKEGVENVTEVVEVTKIKAYSYNGSLLWEHKPQPPYKWRAILHYPRILFSNNSEVFFIAEIPQGIGGKSPDLPPLLRNVTQNCLYVYGERGLIQKFVFSNLYRATDVFLISAGNYTAFGIEIPYGDNTPHYAEVLIFQGSKIIFRKSFVRDNPSVLMDLLTGKAKVLPNGYVEFGLFEGVGVYYNGTFKYIPRE</sequence>
<gene>
    <name evidence="1" type="ORF">PFDSM3638_05510</name>
</gene>
<evidence type="ECO:0000313" key="1">
    <source>
        <dbReference type="EMBL" id="QEK78756.1"/>
    </source>
</evidence>
<name>A0A5C0XNJ8_PYRFU</name>
<protein>
    <submittedName>
        <fullName evidence="1">Uncharacterized protein</fullName>
    </submittedName>
</protein>
<evidence type="ECO:0000313" key="2">
    <source>
        <dbReference type="Proteomes" id="UP000324354"/>
    </source>
</evidence>
<accession>A0A5C0XNJ8</accession>
<proteinExistence type="predicted"/>
<reference evidence="1 2" key="1">
    <citation type="submission" date="2017-08" db="EMBL/GenBank/DDBJ databases">
        <title>Resequencing and Reannotation of the genome of Pyrococcus furiosus type strain DSM3638.</title>
        <authorList>
            <person name="Reichelt R.M."/>
            <person name="Bunk B."/>
        </authorList>
    </citation>
    <scope>NUCLEOTIDE SEQUENCE [LARGE SCALE GENOMIC DNA]</scope>
    <source>
        <strain evidence="1 2">DSM 3638</strain>
    </source>
</reference>
<dbReference type="EMBL" id="CP023154">
    <property type="protein sequence ID" value="QEK78756.1"/>
    <property type="molecule type" value="Genomic_DNA"/>
</dbReference>
<organism evidence="1 2">
    <name type="scientific">Pyrococcus furiosus (strain ATCC 43587 / DSM 3638 / JCM 8422 / Vc1)</name>
    <dbReference type="NCBI Taxonomy" id="186497"/>
    <lineage>
        <taxon>Archaea</taxon>
        <taxon>Methanobacteriati</taxon>
        <taxon>Methanobacteriota</taxon>
        <taxon>Thermococci</taxon>
        <taxon>Thermococcales</taxon>
        <taxon>Thermococcaceae</taxon>
        <taxon>Pyrococcus</taxon>
    </lineage>
</organism>
<dbReference type="AlphaFoldDB" id="A0A5C0XNJ8"/>
<dbReference type="OrthoDB" id="88510at2157"/>
<dbReference type="Proteomes" id="UP000324354">
    <property type="component" value="Chromosome"/>
</dbReference>